<reference evidence="3" key="1">
    <citation type="journal article" date="2018" name="Nat. Plants">
        <title>Whole-genome landscape of Medicago truncatula symbiotic genes.</title>
        <authorList>
            <person name="Pecrix Y."/>
            <person name="Staton S.E."/>
            <person name="Sallet E."/>
            <person name="Lelandais-Briere C."/>
            <person name="Moreau S."/>
            <person name="Carrere S."/>
            <person name="Blein T."/>
            <person name="Jardinaud M.F."/>
            <person name="Latrasse D."/>
            <person name="Zouine M."/>
            <person name="Zahm M."/>
            <person name="Kreplak J."/>
            <person name="Mayjonade B."/>
            <person name="Satge C."/>
            <person name="Perez M."/>
            <person name="Cauet S."/>
            <person name="Marande W."/>
            <person name="Chantry-Darmon C."/>
            <person name="Lopez-Roques C."/>
            <person name="Bouchez O."/>
            <person name="Berard A."/>
            <person name="Debelle F."/>
            <person name="Munos S."/>
            <person name="Bendahmane A."/>
            <person name="Berges H."/>
            <person name="Niebel A."/>
            <person name="Buitink J."/>
            <person name="Frugier F."/>
            <person name="Benhamed M."/>
            <person name="Crespi M."/>
            <person name="Gouzy J."/>
            <person name="Gamas P."/>
        </authorList>
    </citation>
    <scope>NUCLEOTIDE SEQUENCE [LARGE SCALE GENOMIC DNA]</scope>
    <source>
        <strain evidence="3">cv. Jemalong A17</strain>
    </source>
</reference>
<name>A0A396H489_MEDTR</name>
<dbReference type="Proteomes" id="UP000265566">
    <property type="component" value="Chromosome 7"/>
</dbReference>
<protein>
    <submittedName>
        <fullName evidence="2">Uncharacterized protein</fullName>
    </submittedName>
</protein>
<comment type="caution">
    <text evidence="2">The sequence shown here is derived from an EMBL/GenBank/DDBJ whole genome shotgun (WGS) entry which is preliminary data.</text>
</comment>
<evidence type="ECO:0000313" key="2">
    <source>
        <dbReference type="EMBL" id="RHN48132.1"/>
    </source>
</evidence>
<dbReference type="EMBL" id="PSQE01000007">
    <property type="protein sequence ID" value="RHN48132.1"/>
    <property type="molecule type" value="Genomic_DNA"/>
</dbReference>
<evidence type="ECO:0000313" key="3">
    <source>
        <dbReference type="Proteomes" id="UP000265566"/>
    </source>
</evidence>
<dbReference type="Gramene" id="rna42817">
    <property type="protein sequence ID" value="RHN48132.1"/>
    <property type="gene ID" value="gene42817"/>
</dbReference>
<dbReference type="Gramene" id="rna42816">
    <property type="protein sequence ID" value="RHN48131.1"/>
    <property type="gene ID" value="gene42816"/>
</dbReference>
<proteinExistence type="predicted"/>
<dbReference type="AlphaFoldDB" id="A0A396H489"/>
<organism evidence="2">
    <name type="scientific">Medicago truncatula</name>
    <name type="common">Barrel medic</name>
    <name type="synonym">Medicago tribuloides</name>
    <dbReference type="NCBI Taxonomy" id="3880"/>
    <lineage>
        <taxon>Eukaryota</taxon>
        <taxon>Viridiplantae</taxon>
        <taxon>Streptophyta</taxon>
        <taxon>Embryophyta</taxon>
        <taxon>Tracheophyta</taxon>
        <taxon>Spermatophyta</taxon>
        <taxon>Magnoliopsida</taxon>
        <taxon>eudicotyledons</taxon>
        <taxon>Gunneridae</taxon>
        <taxon>Pentapetalae</taxon>
        <taxon>rosids</taxon>
        <taxon>fabids</taxon>
        <taxon>Fabales</taxon>
        <taxon>Fabaceae</taxon>
        <taxon>Papilionoideae</taxon>
        <taxon>50 kb inversion clade</taxon>
        <taxon>NPAAA clade</taxon>
        <taxon>Hologalegina</taxon>
        <taxon>IRL clade</taxon>
        <taxon>Trifolieae</taxon>
        <taxon>Medicago</taxon>
    </lineage>
</organism>
<reference evidence="2" key="2">
    <citation type="journal article" date="2018" name="Nat. Plants">
        <title>Whole-genome landscape of Medicago truncatula symbiotic genes.</title>
        <authorList>
            <person name="Pecrix Y."/>
            <person name="Gamas P."/>
            <person name="Carrere S."/>
        </authorList>
    </citation>
    <scope>NUCLEOTIDE SEQUENCE</scope>
    <source>
        <tissue evidence="2">Leaves</tissue>
    </source>
</reference>
<gene>
    <name evidence="1" type="ORF">MtrunA17_Chr7g0260481</name>
    <name evidence="2" type="ORF">MtrunA17_Chr7g0260491</name>
</gene>
<accession>A0A396H489</accession>
<dbReference type="EMBL" id="PSQE01000007">
    <property type="protein sequence ID" value="RHN48131.1"/>
    <property type="molecule type" value="Genomic_DNA"/>
</dbReference>
<sequence length="69" mass="7967">MHEVQYPCKIDGSISCQSLYMKVLLWTIFLDICSFDGPDAPIGEKTYWKLLHHPFIQPRIQGTQSREGV</sequence>
<evidence type="ECO:0000313" key="1">
    <source>
        <dbReference type="EMBL" id="RHN48131.1"/>
    </source>
</evidence>